<dbReference type="Gene3D" id="3.40.50.150">
    <property type="entry name" value="Vaccinia Virus protein VP39"/>
    <property type="match status" value="1"/>
</dbReference>
<name>A0A1G2HNR9_9BACT</name>
<comment type="caution">
    <text evidence="3">The sequence shown here is derived from an EMBL/GenBank/DDBJ whole genome shotgun (WGS) entry which is preliminary data.</text>
</comment>
<dbReference type="EMBL" id="MHOO01000008">
    <property type="protein sequence ID" value="OGZ64136.1"/>
    <property type="molecule type" value="Genomic_DNA"/>
</dbReference>
<dbReference type="InterPro" id="IPR029063">
    <property type="entry name" value="SAM-dependent_MTases_sf"/>
</dbReference>
<dbReference type="PANTHER" id="PTHR43861:SF3">
    <property type="entry name" value="PUTATIVE (AFU_ORTHOLOGUE AFUA_2G14390)-RELATED"/>
    <property type="match status" value="1"/>
</dbReference>
<organism evidence="3 4">
    <name type="scientific">Candidatus Staskawiczbacteria bacterium RIFCSPHIGHO2_01_FULL_39_25</name>
    <dbReference type="NCBI Taxonomy" id="1802202"/>
    <lineage>
        <taxon>Bacteria</taxon>
        <taxon>Candidatus Staskawicziibacteriota</taxon>
    </lineage>
</organism>
<dbReference type="Proteomes" id="UP000176855">
    <property type="component" value="Unassembled WGS sequence"/>
</dbReference>
<dbReference type="PANTHER" id="PTHR43861">
    <property type="entry name" value="TRANS-ACONITATE 2-METHYLTRANSFERASE-RELATED"/>
    <property type="match status" value="1"/>
</dbReference>
<dbReference type="SUPFAM" id="SSF53335">
    <property type="entry name" value="S-adenosyl-L-methionine-dependent methyltransferases"/>
    <property type="match status" value="1"/>
</dbReference>
<reference evidence="3 4" key="1">
    <citation type="journal article" date="2016" name="Nat. Commun.">
        <title>Thousands of microbial genomes shed light on interconnected biogeochemical processes in an aquifer system.</title>
        <authorList>
            <person name="Anantharaman K."/>
            <person name="Brown C.T."/>
            <person name="Hug L.A."/>
            <person name="Sharon I."/>
            <person name="Castelle C.J."/>
            <person name="Probst A.J."/>
            <person name="Thomas B.C."/>
            <person name="Singh A."/>
            <person name="Wilkins M.J."/>
            <person name="Karaoz U."/>
            <person name="Brodie E.L."/>
            <person name="Williams K.H."/>
            <person name="Hubbard S.S."/>
            <person name="Banfield J.F."/>
        </authorList>
    </citation>
    <scope>NUCLEOTIDE SEQUENCE [LARGE SCALE GENOMIC DNA]</scope>
</reference>
<dbReference type="Pfam" id="PF13847">
    <property type="entry name" value="Methyltransf_31"/>
    <property type="match status" value="1"/>
</dbReference>
<evidence type="ECO:0000256" key="1">
    <source>
        <dbReference type="ARBA" id="ARBA00022679"/>
    </source>
</evidence>
<proteinExistence type="predicted"/>
<accession>A0A1G2HNR9</accession>
<dbReference type="GO" id="GO:0016740">
    <property type="term" value="F:transferase activity"/>
    <property type="evidence" value="ECO:0007669"/>
    <property type="project" value="UniProtKB-KW"/>
</dbReference>
<evidence type="ECO:0000313" key="3">
    <source>
        <dbReference type="EMBL" id="OGZ64136.1"/>
    </source>
</evidence>
<evidence type="ECO:0000313" key="4">
    <source>
        <dbReference type="Proteomes" id="UP000176855"/>
    </source>
</evidence>
<gene>
    <name evidence="3" type="ORF">A2730_03330</name>
</gene>
<sequence length="224" mass="25548">MSAKYRKVKNVMAKITSKDYHDYVIKNGKFIGEFEQMYQNVKDPWNHGAADISSYDMALYLMDKYNICKKGGAIFDIGCGKGAFTHRIKKACPKAKILAVDISETAVKKAKSQHGNSSIDFRVMDIQKEYKSIAGKFDLIVVSNVMWYILPDFSKIMNYLKGSLKNNGYVLIRQTFYKKGEQKYGNNIISSPEDMVSLLSYNLVELIELNRTTVYEAVVLLQKN</sequence>
<dbReference type="AlphaFoldDB" id="A0A1G2HNR9"/>
<protein>
    <recommendedName>
        <fullName evidence="2">Methyltransferase domain-containing protein</fullName>
    </recommendedName>
</protein>
<dbReference type="CDD" id="cd02440">
    <property type="entry name" value="AdoMet_MTases"/>
    <property type="match status" value="1"/>
</dbReference>
<feature type="domain" description="Methyltransferase" evidence="2">
    <location>
        <begin position="69"/>
        <end position="174"/>
    </location>
</feature>
<evidence type="ECO:0000259" key="2">
    <source>
        <dbReference type="Pfam" id="PF13847"/>
    </source>
</evidence>
<dbReference type="InterPro" id="IPR025714">
    <property type="entry name" value="Methyltranfer_dom"/>
</dbReference>
<dbReference type="STRING" id="1802202.A2730_03330"/>
<keyword evidence="1" id="KW-0808">Transferase</keyword>